<accession>A0A235ENT7</accession>
<evidence type="ECO:0000313" key="1">
    <source>
        <dbReference type="EMBL" id="OYD50706.1"/>
    </source>
</evidence>
<protein>
    <recommendedName>
        <fullName evidence="3">Terminase</fullName>
    </recommendedName>
</protein>
<comment type="caution">
    <text evidence="1">The sequence shown here is derived from an EMBL/GenBank/DDBJ whole genome shotgun (WGS) entry which is preliminary data.</text>
</comment>
<name>A0A235ENT7_9BURK</name>
<evidence type="ECO:0000313" key="2">
    <source>
        <dbReference type="Proteomes" id="UP000215441"/>
    </source>
</evidence>
<gene>
    <name evidence="1" type="ORF">CBY09_08220</name>
</gene>
<reference evidence="1 2" key="1">
    <citation type="submission" date="2017-07" db="EMBL/GenBank/DDBJ databases">
        <title>Acidovorax KNDSW TSA 6 genome sequence and assembly.</title>
        <authorList>
            <person name="Mayilraj S."/>
        </authorList>
    </citation>
    <scope>NUCLEOTIDE SEQUENCE [LARGE SCALE GENOMIC DNA]</scope>
    <source>
        <strain evidence="1 2">KNDSW-TSA6</strain>
    </source>
</reference>
<keyword evidence="2" id="KW-1185">Reference proteome</keyword>
<proteinExistence type="predicted"/>
<dbReference type="EMBL" id="NOIG01000005">
    <property type="protein sequence ID" value="OYD50706.1"/>
    <property type="molecule type" value="Genomic_DNA"/>
</dbReference>
<evidence type="ECO:0008006" key="3">
    <source>
        <dbReference type="Google" id="ProtNLM"/>
    </source>
</evidence>
<dbReference type="RefSeq" id="WP_094288338.1">
    <property type="nucleotide sequence ID" value="NZ_NOIG01000005.1"/>
</dbReference>
<dbReference type="AlphaFoldDB" id="A0A235ENT7"/>
<dbReference type="OrthoDB" id="8756642at2"/>
<dbReference type="Proteomes" id="UP000215441">
    <property type="component" value="Unassembled WGS sequence"/>
</dbReference>
<organism evidence="1 2">
    <name type="scientific">Acidovorax kalamii</name>
    <dbReference type="NCBI Taxonomy" id="2004485"/>
    <lineage>
        <taxon>Bacteria</taxon>
        <taxon>Pseudomonadati</taxon>
        <taxon>Pseudomonadota</taxon>
        <taxon>Betaproteobacteria</taxon>
        <taxon>Burkholderiales</taxon>
        <taxon>Comamonadaceae</taxon>
        <taxon>Acidovorax</taxon>
    </lineage>
</organism>
<sequence>MPLDFLLQIMRDQDEDKGRRMQAATLAAPYCHAKKGEGGKKEEKAAAAKTVASKFATATPPKLVAAGGKKV</sequence>